<organism evidence="12 13">
    <name type="scientific">Moheibacter sediminis</name>
    <dbReference type="NCBI Taxonomy" id="1434700"/>
    <lineage>
        <taxon>Bacteria</taxon>
        <taxon>Pseudomonadati</taxon>
        <taxon>Bacteroidota</taxon>
        <taxon>Flavobacteriia</taxon>
        <taxon>Flavobacteriales</taxon>
        <taxon>Weeksellaceae</taxon>
        <taxon>Moheibacter</taxon>
    </lineage>
</organism>
<evidence type="ECO:0000256" key="10">
    <source>
        <dbReference type="SAM" id="SignalP"/>
    </source>
</evidence>
<dbReference type="EMBL" id="FWXS01000011">
    <property type="protein sequence ID" value="SMC88842.1"/>
    <property type="molecule type" value="Genomic_DNA"/>
</dbReference>
<feature type="chain" id="PRO_5012981027" evidence="10">
    <location>
        <begin position="25"/>
        <end position="806"/>
    </location>
</feature>
<dbReference type="PROSITE" id="PS01156">
    <property type="entry name" value="TONB_DEPENDENT_REC_2"/>
    <property type="match status" value="1"/>
</dbReference>
<evidence type="ECO:0000313" key="13">
    <source>
        <dbReference type="Proteomes" id="UP000192393"/>
    </source>
</evidence>
<comment type="similarity">
    <text evidence="9">Belongs to the TonB-dependent receptor family.</text>
</comment>
<keyword evidence="12" id="KW-0675">Receptor</keyword>
<dbReference type="PANTHER" id="PTHR30069">
    <property type="entry name" value="TONB-DEPENDENT OUTER MEMBRANE RECEPTOR"/>
    <property type="match status" value="1"/>
</dbReference>
<dbReference type="SUPFAM" id="SSF56935">
    <property type="entry name" value="Porins"/>
    <property type="match status" value="1"/>
</dbReference>
<keyword evidence="13" id="KW-1185">Reference proteome</keyword>
<evidence type="ECO:0000256" key="8">
    <source>
        <dbReference type="ARBA" id="ARBA00023237"/>
    </source>
</evidence>
<keyword evidence="3 9" id="KW-1134">Transmembrane beta strand</keyword>
<accession>A0A1W2CVG0</accession>
<dbReference type="OrthoDB" id="1453181at2"/>
<keyword evidence="4 9" id="KW-0812">Transmembrane</keyword>
<evidence type="ECO:0000256" key="2">
    <source>
        <dbReference type="ARBA" id="ARBA00022448"/>
    </source>
</evidence>
<dbReference type="GO" id="GO:0015344">
    <property type="term" value="F:siderophore uptake transmembrane transporter activity"/>
    <property type="evidence" value="ECO:0007669"/>
    <property type="project" value="TreeGrafter"/>
</dbReference>
<evidence type="ECO:0000256" key="1">
    <source>
        <dbReference type="ARBA" id="ARBA00004571"/>
    </source>
</evidence>
<name>A0A1W2CVG0_9FLAO</name>
<dbReference type="RefSeq" id="WP_084018910.1">
    <property type="nucleotide sequence ID" value="NZ_FWXS01000011.1"/>
</dbReference>
<dbReference type="PANTHER" id="PTHR30069:SF29">
    <property type="entry name" value="HEMOGLOBIN AND HEMOGLOBIN-HAPTOGLOBIN-BINDING PROTEIN 1-RELATED"/>
    <property type="match status" value="1"/>
</dbReference>
<dbReference type="AlphaFoldDB" id="A0A1W2CVG0"/>
<dbReference type="Pfam" id="PF07715">
    <property type="entry name" value="Plug"/>
    <property type="match status" value="1"/>
</dbReference>
<keyword evidence="8 9" id="KW-0998">Cell outer membrane</keyword>
<evidence type="ECO:0000313" key="12">
    <source>
        <dbReference type="EMBL" id="SMC88842.1"/>
    </source>
</evidence>
<evidence type="ECO:0000256" key="4">
    <source>
        <dbReference type="ARBA" id="ARBA00022692"/>
    </source>
</evidence>
<feature type="domain" description="TonB-dependent receptor plug" evidence="11">
    <location>
        <begin position="62"/>
        <end position="172"/>
    </location>
</feature>
<reference evidence="12 13" key="1">
    <citation type="submission" date="2017-04" db="EMBL/GenBank/DDBJ databases">
        <authorList>
            <person name="Afonso C.L."/>
            <person name="Miller P.J."/>
            <person name="Scott M.A."/>
            <person name="Spackman E."/>
            <person name="Goraichik I."/>
            <person name="Dimitrov K.M."/>
            <person name="Suarez D.L."/>
            <person name="Swayne D.E."/>
        </authorList>
    </citation>
    <scope>NUCLEOTIDE SEQUENCE [LARGE SCALE GENOMIC DNA]</scope>
    <source>
        <strain evidence="12 13">CGMCC 1.12708</strain>
    </source>
</reference>
<keyword evidence="6" id="KW-0798">TonB box</keyword>
<evidence type="ECO:0000256" key="5">
    <source>
        <dbReference type="ARBA" id="ARBA00022729"/>
    </source>
</evidence>
<gene>
    <name evidence="12" type="ORF">SAMN06296427_111108</name>
</gene>
<dbReference type="STRING" id="1434700.SAMN06296427_111108"/>
<dbReference type="InterPro" id="IPR036942">
    <property type="entry name" value="Beta-barrel_TonB_sf"/>
</dbReference>
<keyword evidence="2 9" id="KW-0813">Transport</keyword>
<feature type="signal peptide" evidence="10">
    <location>
        <begin position="1"/>
        <end position="24"/>
    </location>
</feature>
<keyword evidence="7 9" id="KW-0472">Membrane</keyword>
<proteinExistence type="inferred from homology"/>
<dbReference type="InterPro" id="IPR012910">
    <property type="entry name" value="Plug_dom"/>
</dbReference>
<dbReference type="PROSITE" id="PS52016">
    <property type="entry name" value="TONB_DEPENDENT_REC_3"/>
    <property type="match status" value="1"/>
</dbReference>
<evidence type="ECO:0000256" key="3">
    <source>
        <dbReference type="ARBA" id="ARBA00022452"/>
    </source>
</evidence>
<protein>
    <submittedName>
        <fullName evidence="12">Outer membrane receptor proteins, mostly Fe transport</fullName>
    </submittedName>
</protein>
<dbReference type="GO" id="GO:0044718">
    <property type="term" value="P:siderophore transmembrane transport"/>
    <property type="evidence" value="ECO:0007669"/>
    <property type="project" value="TreeGrafter"/>
</dbReference>
<sequence>MRYNSKVLLASFMLMAGGAAMTYAQVDPETEAVATDSADWEQDVILSESIIVGKGVIDLEENRKTPVAVSTIYKQEIQDKAVGNVEFPEILKNTPSVYVSGQQGGFGDSKMFLRGFDQSNTAYLLNGQPINGMEDGNMYWSNWSSMTDVANVIQIQRGLGSSKLAISSVGGTVNIVTKATEKQQGGMARFVMGNDSYMKGTVAYDTGLKGKWGFSMLLDYWSGHRKFARGTAGQGQSYFFSVGYKPNDRHNLNFMIFGAPQWHDQNYATKSQSQWDRGAEGGFGKKYNNTYGFLNGEATNFRRNYYHKPVANLNWDWNINNDLSLSTVVYASLGRGGGTGNLGSSGNTVNLLNAGGEIDFDQIYANNLDDVNNGDGIGNNGGGFKNGAIRSSVNNHFWYGAVTNLNYNINEYFKVNVGADLRFYKGDHFRQVTNLLGLNGWQDTKGFDGATPFVATEVFEADPWSALFNNASEGQRVAYDNSEKINYQGGFGQFEFAMGGFSAFIQGAVSNQSYQKFDRWNYAGGEAESEKVSKIGYNAKGGLAYAFNEEHTVFGNAGFYSRQPFLDNVFVPNTVDLYEPEVDNEEITGFEVGYRFKTRTLQVNVNLYHTEWANRFETGASAQGPDFTNLFPNVTQVHKGIEADFFAKLSRKWTFRGYASYGDWQYDGFSRVLERNNDDFTLTEKEDKDFSGIYVPEAAQFTFGLGTAFEVVKGLSFDVDMNYYSNMYAVVDPITFDPLAQKQEQVSPFALLDAGVTYEFKFGKQAVRFRGNVKNAANTQYRITQDAFGYGWGIGRTYNAGIQYNF</sequence>
<keyword evidence="5 10" id="KW-0732">Signal</keyword>
<evidence type="ECO:0000256" key="6">
    <source>
        <dbReference type="ARBA" id="ARBA00023077"/>
    </source>
</evidence>
<evidence type="ECO:0000259" key="11">
    <source>
        <dbReference type="Pfam" id="PF07715"/>
    </source>
</evidence>
<dbReference type="InterPro" id="IPR039426">
    <property type="entry name" value="TonB-dep_rcpt-like"/>
</dbReference>
<dbReference type="Gene3D" id="2.40.170.20">
    <property type="entry name" value="TonB-dependent receptor, beta-barrel domain"/>
    <property type="match status" value="1"/>
</dbReference>
<dbReference type="InterPro" id="IPR010917">
    <property type="entry name" value="TonB_rcpt_CS"/>
</dbReference>
<dbReference type="GO" id="GO:0009279">
    <property type="term" value="C:cell outer membrane"/>
    <property type="evidence" value="ECO:0007669"/>
    <property type="project" value="UniProtKB-SubCell"/>
</dbReference>
<evidence type="ECO:0000256" key="7">
    <source>
        <dbReference type="ARBA" id="ARBA00023136"/>
    </source>
</evidence>
<evidence type="ECO:0000256" key="9">
    <source>
        <dbReference type="PROSITE-ProRule" id="PRU01360"/>
    </source>
</evidence>
<comment type="subcellular location">
    <subcellularLocation>
        <location evidence="1 9">Cell outer membrane</location>
        <topology evidence="1 9">Multi-pass membrane protein</topology>
    </subcellularLocation>
</comment>
<dbReference type="Proteomes" id="UP000192393">
    <property type="component" value="Unassembled WGS sequence"/>
</dbReference>
<dbReference type="InterPro" id="IPR037066">
    <property type="entry name" value="Plug_dom_sf"/>
</dbReference>
<dbReference type="Gene3D" id="2.170.130.10">
    <property type="entry name" value="TonB-dependent receptor, plug domain"/>
    <property type="match status" value="1"/>
</dbReference>